<sequence>MLVVSHKTPAFRLQIACRGLLSRACERCSKQ</sequence>
<dbReference type="AlphaFoldDB" id="A0AA97PL94"/>
<protein>
    <submittedName>
        <fullName evidence="1">Uncharacterized protein</fullName>
    </submittedName>
</protein>
<evidence type="ECO:0000313" key="1">
    <source>
        <dbReference type="EMBL" id="ELQ38807.1"/>
    </source>
</evidence>
<proteinExistence type="predicted"/>
<name>A0AA97PL94_PYRO3</name>
<accession>A0AA97PL94</accession>
<dbReference type="Proteomes" id="UP000011086">
    <property type="component" value="Unassembled WGS sequence"/>
</dbReference>
<gene>
    <name evidence="1" type="ORF">OOU_Y34scaffold00526g5</name>
</gene>
<organism evidence="1">
    <name type="scientific">Pyricularia oryzae (strain Y34)</name>
    <name type="common">Rice blast fungus</name>
    <name type="synonym">Magnaporthe oryzae</name>
    <dbReference type="NCBI Taxonomy" id="1143189"/>
    <lineage>
        <taxon>Eukaryota</taxon>
        <taxon>Fungi</taxon>
        <taxon>Dikarya</taxon>
        <taxon>Ascomycota</taxon>
        <taxon>Pezizomycotina</taxon>
        <taxon>Sordariomycetes</taxon>
        <taxon>Sordariomycetidae</taxon>
        <taxon>Magnaporthales</taxon>
        <taxon>Pyriculariaceae</taxon>
        <taxon>Pyricularia</taxon>
    </lineage>
</organism>
<reference evidence="1" key="1">
    <citation type="journal article" date="2012" name="PLoS Genet.">
        <title>Comparative analysis of the genomes of two field isolates of the rice blast fungus Magnaporthe oryzae.</title>
        <authorList>
            <person name="Xue M."/>
            <person name="Yang J."/>
            <person name="Li Z."/>
            <person name="Hu S."/>
            <person name="Yao N."/>
            <person name="Dean R.A."/>
            <person name="Zhao W."/>
            <person name="Shen M."/>
            <person name="Zhang H."/>
            <person name="Li C."/>
            <person name="Liu L."/>
            <person name="Cao L."/>
            <person name="Xu X."/>
            <person name="Xing Y."/>
            <person name="Hsiang T."/>
            <person name="Zhang Z."/>
            <person name="Xu J.R."/>
            <person name="Peng Y.L."/>
        </authorList>
    </citation>
    <scope>NUCLEOTIDE SEQUENCE</scope>
    <source>
        <strain evidence="1">Y34</strain>
    </source>
</reference>
<dbReference type="EMBL" id="JH792886">
    <property type="protein sequence ID" value="ELQ38807.1"/>
    <property type="molecule type" value="Genomic_DNA"/>
</dbReference>